<dbReference type="EMBL" id="ACZI02000002">
    <property type="protein sequence ID" value="EFV13271.1"/>
    <property type="molecule type" value="Genomic_DNA"/>
</dbReference>
<evidence type="ECO:0000313" key="2">
    <source>
        <dbReference type="EMBL" id="EFV13271.1"/>
    </source>
</evidence>
<accession>E5XQT6</accession>
<dbReference type="InterPro" id="IPR032371">
    <property type="entry name" value="DUF4873"/>
</dbReference>
<gene>
    <name evidence="2" type="ORF">HMPREF9336_01858</name>
</gene>
<dbReference type="STRING" id="679197.HMPREF9336_01858"/>
<evidence type="ECO:0000313" key="3">
    <source>
        <dbReference type="Proteomes" id="UP000004816"/>
    </source>
</evidence>
<evidence type="ECO:0000259" key="1">
    <source>
        <dbReference type="Pfam" id="PF16170"/>
    </source>
</evidence>
<dbReference type="RefSeq" id="WP_007469697.1">
    <property type="nucleotide sequence ID" value="NZ_KI391953.1"/>
</dbReference>
<dbReference type="OrthoDB" id="3683556at2"/>
<proteinExistence type="predicted"/>
<dbReference type="eggNOG" id="COG2072">
    <property type="taxonomic scope" value="Bacteria"/>
</dbReference>
<organism evidence="2 3">
    <name type="scientific">Segniliparus rugosus (strain ATCC BAA-974 / DSM 45345 / CCUG 50838 / CIP 108380 / JCM 13579 / CDC 945)</name>
    <dbReference type="NCBI Taxonomy" id="679197"/>
    <lineage>
        <taxon>Bacteria</taxon>
        <taxon>Bacillati</taxon>
        <taxon>Actinomycetota</taxon>
        <taxon>Actinomycetes</taxon>
        <taxon>Mycobacteriales</taxon>
        <taxon>Segniliparaceae</taxon>
        <taxon>Segniliparus</taxon>
    </lineage>
</organism>
<name>E5XQT6_SEGRC</name>
<dbReference type="Proteomes" id="UP000004816">
    <property type="component" value="Unassembled WGS sequence"/>
</dbReference>
<dbReference type="AlphaFoldDB" id="E5XQT6"/>
<dbReference type="HOGENOM" id="CLU_163401_0_0_11"/>
<sequence length="122" mass="13455">MADQHAEHDYEGPAEVEIEGTTLTADVILRGHAQPIDGRYRWYGRVKANDELKALIGERAQGTLATKDGKGKAVFDDLDFWDRYRVVGRSRPPFHLPATIEEADAEAAAHEAELLAAQQAEG</sequence>
<protein>
    <recommendedName>
        <fullName evidence="1">DUF4873 domain-containing protein</fullName>
    </recommendedName>
</protein>
<reference evidence="2 3" key="1">
    <citation type="journal article" date="2011" name="Stand. Genomic Sci.">
        <title>High quality draft genome sequence of Segniliparus rugosus CDC 945(T)= (ATCC BAA-974(T)).</title>
        <authorList>
            <person name="Earl A.M."/>
            <person name="Desjardins C.A."/>
            <person name="Fitzgerald M.G."/>
            <person name="Arachchi H.M."/>
            <person name="Zeng Q."/>
            <person name="Mehta T."/>
            <person name="Griggs A."/>
            <person name="Birren B.W."/>
            <person name="Toney N.C."/>
            <person name="Carr J."/>
            <person name="Posey J."/>
            <person name="Butler W.R."/>
        </authorList>
    </citation>
    <scope>NUCLEOTIDE SEQUENCE [LARGE SCALE GENOMIC DNA]</scope>
    <source>
        <strain evidence="3">ATCC BAA-974 / DSM 45345 / CCUG 50838 / CIP 108380 / JCM 13579 / CDC 945</strain>
    </source>
</reference>
<feature type="domain" description="DUF4873" evidence="1">
    <location>
        <begin position="7"/>
        <end position="96"/>
    </location>
</feature>
<keyword evidence="3" id="KW-1185">Reference proteome</keyword>
<comment type="caution">
    <text evidence="2">The sequence shown here is derived from an EMBL/GenBank/DDBJ whole genome shotgun (WGS) entry which is preliminary data.</text>
</comment>
<dbReference type="Pfam" id="PF16170">
    <property type="entry name" value="DUF4873"/>
    <property type="match status" value="1"/>
</dbReference>